<evidence type="ECO:0000313" key="3">
    <source>
        <dbReference type="Proteomes" id="UP001314796"/>
    </source>
</evidence>
<evidence type="ECO:0000256" key="1">
    <source>
        <dbReference type="SAM" id="MobiDB-lite"/>
    </source>
</evidence>
<protein>
    <submittedName>
        <fullName evidence="2">Tfp pilus assembly PilM family ATPase</fullName>
    </submittedName>
</protein>
<name>A0ABS2NTC1_9FIRM</name>
<reference evidence="2 3" key="1">
    <citation type="submission" date="2021-01" db="EMBL/GenBank/DDBJ databases">
        <title>Genomic Encyclopedia of Type Strains, Phase IV (KMG-IV): sequencing the most valuable type-strain genomes for metagenomic binning, comparative biology and taxonomic classification.</title>
        <authorList>
            <person name="Goeker M."/>
        </authorList>
    </citation>
    <scope>NUCLEOTIDE SEQUENCE [LARGE SCALE GENOMIC DNA]</scope>
    <source>
        <strain evidence="2 3">DSM 25890</strain>
    </source>
</reference>
<proteinExistence type="predicted"/>
<accession>A0ABS2NTC1</accession>
<comment type="caution">
    <text evidence="2">The sequence shown here is derived from an EMBL/GenBank/DDBJ whole genome shotgun (WGS) entry which is preliminary data.</text>
</comment>
<evidence type="ECO:0000313" key="2">
    <source>
        <dbReference type="EMBL" id="MBM7616219.1"/>
    </source>
</evidence>
<sequence length="365" mass="39673">MKKGDLFMKKFLVLMLSIFLVMSLMVGCTSTSEDTSGTDNPPAVEDNKEETNDKVKVGLGTINSIAKSKSYSLEGSKETLPVGQVDTIMAAAAFDADGKVISVIIDTAQTKVNFDKELKLTSDKAAEIKTKFEKGDEYGMRKASPIQKEWFEQIAELEKWMVGKTIDEITGMQLKDDAPDVPELTSTVTMGVDGYIAAVEKAYANAIEVENFEKLGLGQNVSIAKSKELGEKDGKEVLPVAQVDTTIAATAFDADGKVVGTSIDVAQVKINFDAEGQVTTDQAEAIKTKKEKGEDYGMRKASPIKKEWFEQIADLENWMVGKTTDEIKGMQLKDEAPDVPELTSSVTIGVTSYIEAVVESFANAR</sequence>
<organism evidence="2 3">
    <name type="scientific">Alkaliphilus hydrothermalis</name>
    <dbReference type="NCBI Taxonomy" id="1482730"/>
    <lineage>
        <taxon>Bacteria</taxon>
        <taxon>Bacillati</taxon>
        <taxon>Bacillota</taxon>
        <taxon>Clostridia</taxon>
        <taxon>Peptostreptococcales</taxon>
        <taxon>Natronincolaceae</taxon>
        <taxon>Alkaliphilus</taxon>
    </lineage>
</organism>
<dbReference type="PROSITE" id="PS51257">
    <property type="entry name" value="PROKAR_LIPOPROTEIN"/>
    <property type="match status" value="1"/>
</dbReference>
<dbReference type="Gene3D" id="3.90.1010.20">
    <property type="match status" value="2"/>
</dbReference>
<dbReference type="EMBL" id="JAFBEE010000028">
    <property type="protein sequence ID" value="MBM7616219.1"/>
    <property type="molecule type" value="Genomic_DNA"/>
</dbReference>
<keyword evidence="3" id="KW-1185">Reference proteome</keyword>
<dbReference type="Proteomes" id="UP001314796">
    <property type="component" value="Unassembled WGS sequence"/>
</dbReference>
<feature type="region of interest" description="Disordered" evidence="1">
    <location>
        <begin position="31"/>
        <end position="51"/>
    </location>
</feature>
<gene>
    <name evidence="2" type="ORF">JOC73_002801</name>
</gene>